<dbReference type="RefSeq" id="XP_020435057.1">
    <property type="nucleotide sequence ID" value="XM_020574643.1"/>
</dbReference>
<evidence type="ECO:0000313" key="3">
    <source>
        <dbReference type="Proteomes" id="UP000001396"/>
    </source>
</evidence>
<dbReference type="GeneID" id="31359205"/>
<dbReference type="PANTHER" id="PTHR35201">
    <property type="entry name" value="TERPENE SYNTHASE"/>
    <property type="match status" value="1"/>
</dbReference>
<evidence type="ECO:0000256" key="1">
    <source>
        <dbReference type="ARBA" id="ARBA00006333"/>
    </source>
</evidence>
<gene>
    <name evidence="2" type="ORF">PPL_03718</name>
</gene>
<accession>D3B6H0</accession>
<proteinExistence type="inferred from homology"/>
<dbReference type="InterPro" id="IPR034686">
    <property type="entry name" value="Terpene_cyclase-like_2"/>
</dbReference>
<dbReference type="PANTHER" id="PTHR35201:SF4">
    <property type="entry name" value="BETA-PINACENE SYNTHASE-RELATED"/>
    <property type="match status" value="1"/>
</dbReference>
<sequence length="310" mass="36660">MNKVHSALQNIQDKFPKAWLKKPNEIDILQDLFDDFAKLGVWSHEKPEHHALNRKLTPFSNYIWPHLNKEDLVLAAEFNNLSMLFDECIESVDMEMAKTITERFTNIFYMEKLEDNHNALENLAFVVCKRIRDRAGTRIDLFNLLKGSVIDYFDSIIPFKNIKNLEGEPEMELFYFLRRNNIGLIAVANMTLLLTVRNLNIAIFLDPIWVKLLESISIICSLYNDLFSYEKEVKEKDIKMNSFHFLQRLVIETYIQTFNDQDKQEINEIFDHLHDILNALLTWPLQSERYQSPDSIFKELRKEPTNNHSE</sequence>
<dbReference type="EMBL" id="ADBJ01000017">
    <property type="protein sequence ID" value="EFA82940.1"/>
    <property type="molecule type" value="Genomic_DNA"/>
</dbReference>
<dbReference type="GO" id="GO:0010333">
    <property type="term" value="F:terpene synthase activity"/>
    <property type="evidence" value="ECO:0007669"/>
    <property type="project" value="InterPro"/>
</dbReference>
<dbReference type="InParanoid" id="D3B6H0"/>
<keyword evidence="3" id="KW-1185">Reference proteome</keyword>
<dbReference type="Proteomes" id="UP000001396">
    <property type="component" value="Unassembled WGS sequence"/>
</dbReference>
<protein>
    <recommendedName>
        <fullName evidence="4">Terpene synthase</fullName>
    </recommendedName>
</protein>
<dbReference type="OMA" id="IFTRIME"/>
<name>D3B6H0_HETP5</name>
<comment type="caution">
    <text evidence="2">The sequence shown here is derived from an EMBL/GenBank/DDBJ whole genome shotgun (WGS) entry which is preliminary data.</text>
</comment>
<dbReference type="GO" id="GO:0046246">
    <property type="term" value="P:terpene biosynthetic process"/>
    <property type="evidence" value="ECO:0007669"/>
    <property type="project" value="UniProtKB-ARBA"/>
</dbReference>
<dbReference type="Pfam" id="PF19086">
    <property type="entry name" value="Terpene_syn_C_2"/>
    <property type="match status" value="1"/>
</dbReference>
<evidence type="ECO:0008006" key="4">
    <source>
        <dbReference type="Google" id="ProtNLM"/>
    </source>
</evidence>
<comment type="similarity">
    <text evidence="1">Belongs to the terpene synthase family.</text>
</comment>
<dbReference type="SUPFAM" id="SSF48576">
    <property type="entry name" value="Terpenoid synthases"/>
    <property type="match status" value="1"/>
</dbReference>
<dbReference type="Gene3D" id="1.10.600.10">
    <property type="entry name" value="Farnesyl Diphosphate Synthase"/>
    <property type="match status" value="1"/>
</dbReference>
<dbReference type="InterPro" id="IPR008949">
    <property type="entry name" value="Isoprenoid_synthase_dom_sf"/>
</dbReference>
<reference evidence="2 3" key="1">
    <citation type="journal article" date="2011" name="Genome Res.">
        <title>Phylogeny-wide analysis of social amoeba genomes highlights ancient origins for complex intercellular communication.</title>
        <authorList>
            <person name="Heidel A.J."/>
            <person name="Lawal H.M."/>
            <person name="Felder M."/>
            <person name="Schilde C."/>
            <person name="Helps N.R."/>
            <person name="Tunggal B."/>
            <person name="Rivero F."/>
            <person name="John U."/>
            <person name="Schleicher M."/>
            <person name="Eichinger L."/>
            <person name="Platzer M."/>
            <person name="Noegel A.A."/>
            <person name="Schaap P."/>
            <person name="Gloeckner G."/>
        </authorList>
    </citation>
    <scope>NUCLEOTIDE SEQUENCE [LARGE SCALE GENOMIC DNA]</scope>
    <source>
        <strain evidence="3">ATCC 26659 / Pp 5 / PN500</strain>
    </source>
</reference>
<dbReference type="AlphaFoldDB" id="D3B6H0"/>
<organism evidence="2 3">
    <name type="scientific">Heterostelium pallidum (strain ATCC 26659 / Pp 5 / PN500)</name>
    <name type="common">Cellular slime mold</name>
    <name type="synonym">Polysphondylium pallidum</name>
    <dbReference type="NCBI Taxonomy" id="670386"/>
    <lineage>
        <taxon>Eukaryota</taxon>
        <taxon>Amoebozoa</taxon>
        <taxon>Evosea</taxon>
        <taxon>Eumycetozoa</taxon>
        <taxon>Dictyostelia</taxon>
        <taxon>Acytosteliales</taxon>
        <taxon>Acytosteliaceae</taxon>
        <taxon>Heterostelium</taxon>
    </lineage>
</organism>
<evidence type="ECO:0000313" key="2">
    <source>
        <dbReference type="EMBL" id="EFA82940.1"/>
    </source>
</evidence>